<organism evidence="2 3">
    <name type="scientific">Curvularia kusanoi</name>
    <name type="common">Cochliobolus kusanoi</name>
    <dbReference type="NCBI Taxonomy" id="90978"/>
    <lineage>
        <taxon>Eukaryota</taxon>
        <taxon>Fungi</taxon>
        <taxon>Dikarya</taxon>
        <taxon>Ascomycota</taxon>
        <taxon>Pezizomycotina</taxon>
        <taxon>Dothideomycetes</taxon>
        <taxon>Pleosporomycetidae</taxon>
        <taxon>Pleosporales</taxon>
        <taxon>Pleosporineae</taxon>
        <taxon>Pleosporaceae</taxon>
        <taxon>Curvularia</taxon>
    </lineage>
</organism>
<evidence type="ECO:0000313" key="2">
    <source>
        <dbReference type="EMBL" id="KAF2994482.1"/>
    </source>
</evidence>
<reference evidence="2" key="1">
    <citation type="submission" date="2019-04" db="EMBL/GenBank/DDBJ databases">
        <title>Sequencing of skin fungus with MAO and IRED activity.</title>
        <authorList>
            <person name="Marsaioli A.J."/>
            <person name="Bonatto J.M.C."/>
            <person name="Reis Junior O."/>
        </authorList>
    </citation>
    <scope>NUCLEOTIDE SEQUENCE</scope>
    <source>
        <strain evidence="2">30M1</strain>
    </source>
</reference>
<evidence type="ECO:0000313" key="3">
    <source>
        <dbReference type="Proteomes" id="UP000801428"/>
    </source>
</evidence>
<dbReference type="EMBL" id="SWKU01000040">
    <property type="protein sequence ID" value="KAF2994482.1"/>
    <property type="molecule type" value="Genomic_DNA"/>
</dbReference>
<protein>
    <submittedName>
        <fullName evidence="2">Uncharacterized protein</fullName>
    </submittedName>
</protein>
<feature type="region of interest" description="Disordered" evidence="1">
    <location>
        <begin position="36"/>
        <end position="55"/>
    </location>
</feature>
<sequence>MNERWKDDLLSKLETHVEILADETLRFITNGLAAERVGSGGQDNENSDAPDNRYSVSADRLFAHTTQTNTYGESSGNISNLTENDQTIGWEPLGVFSEFLGTDFIDPYWDMQGIDDAFASTFQT</sequence>
<name>A0A9P4T5K5_CURKU</name>
<gene>
    <name evidence="2" type="ORF">E8E13_001328</name>
</gene>
<proteinExistence type="predicted"/>
<accession>A0A9P4T5K5</accession>
<evidence type="ECO:0000256" key="1">
    <source>
        <dbReference type="SAM" id="MobiDB-lite"/>
    </source>
</evidence>
<dbReference type="OrthoDB" id="2399539at2759"/>
<keyword evidence="3" id="KW-1185">Reference proteome</keyword>
<dbReference type="Proteomes" id="UP000801428">
    <property type="component" value="Unassembled WGS sequence"/>
</dbReference>
<dbReference type="AlphaFoldDB" id="A0A9P4T5K5"/>
<comment type="caution">
    <text evidence="2">The sequence shown here is derived from an EMBL/GenBank/DDBJ whole genome shotgun (WGS) entry which is preliminary data.</text>
</comment>